<dbReference type="Proteomes" id="UP000054935">
    <property type="component" value="Unassembled WGS sequence"/>
</dbReference>
<dbReference type="GO" id="GO:0033877">
    <property type="term" value="F:succinyl-CoA:(R)-benzylsuccinate CoA-transferase activity"/>
    <property type="evidence" value="ECO:0007669"/>
    <property type="project" value="UniProtKB-EC"/>
</dbReference>
<dbReference type="Pfam" id="PF02515">
    <property type="entry name" value="CoA_transf_3"/>
    <property type="match status" value="1"/>
</dbReference>
<keyword evidence="4" id="KW-1185">Reference proteome</keyword>
<dbReference type="InterPro" id="IPR003673">
    <property type="entry name" value="CoA-Trfase_fam_III"/>
</dbReference>
<feature type="compositionally biased region" description="Low complexity" evidence="2">
    <location>
        <begin position="432"/>
        <end position="461"/>
    </location>
</feature>
<dbReference type="EMBL" id="CYSE01000006">
    <property type="protein sequence ID" value="CUH80981.1"/>
    <property type="molecule type" value="Genomic_DNA"/>
</dbReference>
<dbReference type="InterPro" id="IPR044855">
    <property type="entry name" value="CoA-Trfase_III_dom3_sf"/>
</dbReference>
<feature type="region of interest" description="Disordered" evidence="2">
    <location>
        <begin position="397"/>
        <end position="461"/>
    </location>
</feature>
<dbReference type="PANTHER" id="PTHR48207:SF3">
    <property type="entry name" value="SUCCINATE--HYDROXYMETHYLGLUTARATE COA-TRANSFERASE"/>
    <property type="match status" value="1"/>
</dbReference>
<name>A0A0P1GYH0_9RHOB</name>
<reference evidence="3 4" key="1">
    <citation type="submission" date="2015-09" db="EMBL/GenBank/DDBJ databases">
        <authorList>
            <consortium name="Swine Surveillance"/>
        </authorList>
    </citation>
    <scope>NUCLEOTIDE SEQUENCE [LARGE SCALE GENOMIC DNA]</scope>
    <source>
        <strain evidence="3 4">CECT 7648</strain>
    </source>
</reference>
<keyword evidence="1 3" id="KW-0808">Transferase</keyword>
<sequence>MSGPLSHIRVLDPSRIMAGPWAGQILADMGADVIKVERLGEGDDTRRWGPPFLKDKDGNATREAGYYLSVNRGKRSVELDLKSEEGRAAVRALAAKSDIVLENFKTGTLDRMGLGYEDLKKENPGLIYCSITGFGLSGPMANDAAYDFMIQGMGGLMSVTGGPDDAPGGGPQKVGVPIIDIMTGMYAAIGVLGALANRTQTGQGDHIDLAMLDVSVAMLANQAMNYLVSGNTPVRRGNRHPNIQPQNVYPVSDGFIVLAVGNDGQFRKFSEVIGQPALADDPKFATNAARVENLPELEEILVAALASGTIDEWVGKFAAAGVPLGPLNTIDRVYEEPQVKHREMLRDIPHPLSGTLKQVVSPLNFRNAPLSFEKAPPLLGHIPQRCFPRWDWRRQNDGPNHQAERRAHQLSRGRDHDACAKGSLRADRFRPAQDAGRPAARGAAQPGSGGPLAASGAGVAL</sequence>
<evidence type="ECO:0000256" key="2">
    <source>
        <dbReference type="SAM" id="MobiDB-lite"/>
    </source>
</evidence>
<organism evidence="3 4">
    <name type="scientific">Tropicibacter naphthalenivorans</name>
    <dbReference type="NCBI Taxonomy" id="441103"/>
    <lineage>
        <taxon>Bacteria</taxon>
        <taxon>Pseudomonadati</taxon>
        <taxon>Pseudomonadota</taxon>
        <taxon>Alphaproteobacteria</taxon>
        <taxon>Rhodobacterales</taxon>
        <taxon>Roseobacteraceae</taxon>
        <taxon>Tropicibacter</taxon>
    </lineage>
</organism>
<dbReference type="Gene3D" id="3.30.1540.10">
    <property type="entry name" value="formyl-coa transferase, domain 3"/>
    <property type="match status" value="1"/>
</dbReference>
<evidence type="ECO:0000256" key="1">
    <source>
        <dbReference type="ARBA" id="ARBA00022679"/>
    </source>
</evidence>
<dbReference type="AlphaFoldDB" id="A0A0P1GYH0"/>
<dbReference type="InterPro" id="IPR050483">
    <property type="entry name" value="CoA-transferase_III_domain"/>
</dbReference>
<proteinExistence type="predicted"/>
<dbReference type="InterPro" id="IPR023606">
    <property type="entry name" value="CoA-Trfase_III_dom_1_sf"/>
</dbReference>
<dbReference type="SUPFAM" id="SSF89796">
    <property type="entry name" value="CoA-transferase family III (CaiB/BaiF)"/>
    <property type="match status" value="1"/>
</dbReference>
<dbReference type="EC" id="2.8.3.15" evidence="3"/>
<dbReference type="STRING" id="441103.TRN7648_03268"/>
<dbReference type="PANTHER" id="PTHR48207">
    <property type="entry name" value="SUCCINATE--HYDROXYMETHYLGLUTARATE COA-TRANSFERASE"/>
    <property type="match status" value="1"/>
</dbReference>
<protein>
    <submittedName>
        <fullName evidence="3">Succinyl-CoA:(R)-benzylsuccinate CoA-transferase subunit BbsF</fullName>
        <ecNumber evidence="3">2.8.3.15</ecNumber>
    </submittedName>
</protein>
<dbReference type="RefSeq" id="WP_234988858.1">
    <property type="nucleotide sequence ID" value="NZ_CYSE01000006.1"/>
</dbReference>
<dbReference type="Gene3D" id="3.40.50.10540">
    <property type="entry name" value="Crotonobetainyl-coa:carnitine coa-transferase, domain 1"/>
    <property type="match status" value="1"/>
</dbReference>
<feature type="compositionally biased region" description="Basic and acidic residues" evidence="2">
    <location>
        <begin position="397"/>
        <end position="431"/>
    </location>
</feature>
<evidence type="ECO:0000313" key="4">
    <source>
        <dbReference type="Proteomes" id="UP000054935"/>
    </source>
</evidence>
<gene>
    <name evidence="3" type="primary">bbsF_2</name>
    <name evidence="3" type="ORF">TRN7648_03268</name>
</gene>
<evidence type="ECO:0000313" key="3">
    <source>
        <dbReference type="EMBL" id="CUH80981.1"/>
    </source>
</evidence>
<accession>A0A0P1GYH0</accession>